<evidence type="ECO:0000313" key="2">
    <source>
        <dbReference type="EMBL" id="MBA8951820.1"/>
    </source>
</evidence>
<feature type="domain" description="VOC" evidence="1">
    <location>
        <begin position="8"/>
        <end position="122"/>
    </location>
</feature>
<dbReference type="InterPro" id="IPR052164">
    <property type="entry name" value="Anthracycline_SecMetBiosynth"/>
</dbReference>
<dbReference type="EMBL" id="JACJIA010000004">
    <property type="protein sequence ID" value="MBA8951820.1"/>
    <property type="molecule type" value="Genomic_DNA"/>
</dbReference>
<protein>
    <recommendedName>
        <fullName evidence="1">VOC domain-containing protein</fullName>
    </recommendedName>
</protein>
<accession>A0A7W3QLR8</accession>
<dbReference type="SUPFAM" id="SSF54593">
    <property type="entry name" value="Glyoxalase/Bleomycin resistance protein/Dihydroxybiphenyl dioxygenase"/>
    <property type="match status" value="1"/>
</dbReference>
<dbReference type="InterPro" id="IPR041581">
    <property type="entry name" value="Glyoxalase_6"/>
</dbReference>
<dbReference type="InterPro" id="IPR029068">
    <property type="entry name" value="Glyas_Bleomycin-R_OHBP_Dase"/>
</dbReference>
<dbReference type="Pfam" id="PF18029">
    <property type="entry name" value="Glyoxalase_6"/>
    <property type="match status" value="1"/>
</dbReference>
<dbReference type="CDD" id="cd07247">
    <property type="entry name" value="SgaA_N_like"/>
    <property type="match status" value="1"/>
</dbReference>
<evidence type="ECO:0000313" key="3">
    <source>
        <dbReference type="Proteomes" id="UP000572680"/>
    </source>
</evidence>
<comment type="caution">
    <text evidence="2">The sequence shown here is derived from an EMBL/GenBank/DDBJ whole genome shotgun (WGS) entry which is preliminary data.</text>
</comment>
<dbReference type="Gene3D" id="3.10.180.10">
    <property type="entry name" value="2,3-Dihydroxybiphenyl 1,2-Dioxygenase, domain 1"/>
    <property type="match status" value="1"/>
</dbReference>
<dbReference type="RefSeq" id="WP_182844141.1">
    <property type="nucleotide sequence ID" value="NZ_BAAALP010000049.1"/>
</dbReference>
<name>A0A7W3QLR8_ACTNM</name>
<sequence>MSTPAFNSVAWFEIGTDRPAEVERFYGELFDWTFRVDESEELAYHEVTTPGADAPSGGVFPSGGRFPDYAVFYVVVKDVAATVARAEELGGKVIVPPTTADSGLVFAQLHDSAGHHFGVFSPPPVD</sequence>
<organism evidence="2 3">
    <name type="scientific">Actinomadura namibiensis</name>
    <dbReference type="NCBI Taxonomy" id="182080"/>
    <lineage>
        <taxon>Bacteria</taxon>
        <taxon>Bacillati</taxon>
        <taxon>Actinomycetota</taxon>
        <taxon>Actinomycetes</taxon>
        <taxon>Streptosporangiales</taxon>
        <taxon>Thermomonosporaceae</taxon>
        <taxon>Actinomadura</taxon>
    </lineage>
</organism>
<dbReference type="PANTHER" id="PTHR33993">
    <property type="entry name" value="GLYOXALASE-RELATED"/>
    <property type="match status" value="1"/>
</dbReference>
<dbReference type="AlphaFoldDB" id="A0A7W3QLR8"/>
<dbReference type="InterPro" id="IPR037523">
    <property type="entry name" value="VOC_core"/>
</dbReference>
<evidence type="ECO:0000259" key="1">
    <source>
        <dbReference type="PROSITE" id="PS51819"/>
    </source>
</evidence>
<dbReference type="Proteomes" id="UP000572680">
    <property type="component" value="Unassembled WGS sequence"/>
</dbReference>
<dbReference type="PROSITE" id="PS51819">
    <property type="entry name" value="VOC"/>
    <property type="match status" value="1"/>
</dbReference>
<keyword evidence="3" id="KW-1185">Reference proteome</keyword>
<proteinExistence type="predicted"/>
<reference evidence="2 3" key="1">
    <citation type="submission" date="2020-08" db="EMBL/GenBank/DDBJ databases">
        <title>Genomic Encyclopedia of Type Strains, Phase IV (KMG-IV): sequencing the most valuable type-strain genomes for metagenomic binning, comparative biology and taxonomic classification.</title>
        <authorList>
            <person name="Goeker M."/>
        </authorList>
    </citation>
    <scope>NUCLEOTIDE SEQUENCE [LARGE SCALE GENOMIC DNA]</scope>
    <source>
        <strain evidence="2 3">DSM 44197</strain>
    </source>
</reference>
<gene>
    <name evidence="2" type="ORF">HNR61_003460</name>
</gene>